<keyword evidence="2" id="KW-0560">Oxidoreductase</keyword>
<evidence type="ECO:0000256" key="4">
    <source>
        <dbReference type="ARBA" id="ARBA00023445"/>
    </source>
</evidence>
<dbReference type="PANTHER" id="PTHR10366">
    <property type="entry name" value="NAD DEPENDENT EPIMERASE/DEHYDRATASE"/>
    <property type="match status" value="1"/>
</dbReference>
<dbReference type="AlphaFoldDB" id="A0ABD1N739"/>
<dbReference type="Gene3D" id="3.40.50.720">
    <property type="entry name" value="NAD(P)-binding Rossmann-like Domain"/>
    <property type="match status" value="2"/>
</dbReference>
<dbReference type="EMBL" id="JBGMDY010000002">
    <property type="protein sequence ID" value="KAL2343912.1"/>
    <property type="molecule type" value="Genomic_DNA"/>
</dbReference>
<dbReference type="GO" id="GO:0016491">
    <property type="term" value="F:oxidoreductase activity"/>
    <property type="evidence" value="ECO:0007669"/>
    <property type="project" value="UniProtKB-KW"/>
</dbReference>
<evidence type="ECO:0000313" key="6">
    <source>
        <dbReference type="Proteomes" id="UP001603857"/>
    </source>
</evidence>
<reference evidence="5 6" key="1">
    <citation type="submission" date="2024-08" db="EMBL/GenBank/DDBJ databases">
        <title>Insights into the chromosomal genome structure of Flemingia macrophylla.</title>
        <authorList>
            <person name="Ding Y."/>
            <person name="Zhao Y."/>
            <person name="Bi W."/>
            <person name="Wu M."/>
            <person name="Zhao G."/>
            <person name="Gong Y."/>
            <person name="Li W."/>
            <person name="Zhang P."/>
        </authorList>
    </citation>
    <scope>NUCLEOTIDE SEQUENCE [LARGE SCALE GENOMIC DNA]</scope>
    <source>
        <strain evidence="5">DYQJB</strain>
        <tissue evidence="5">Leaf</tissue>
    </source>
</reference>
<dbReference type="Proteomes" id="UP001603857">
    <property type="component" value="Unassembled WGS sequence"/>
</dbReference>
<protein>
    <recommendedName>
        <fullName evidence="7">Anthocyanidin reductase</fullName>
    </recommendedName>
</protein>
<comment type="similarity">
    <text evidence="4">Belongs to the NAD(P)-dependent epimerase/dehydratase family. Dihydroflavonol-4-reductase subfamily.</text>
</comment>
<keyword evidence="3" id="KW-0284">Flavonoid biosynthesis</keyword>
<dbReference type="InterPro" id="IPR050425">
    <property type="entry name" value="NAD(P)_dehydrat-like"/>
</dbReference>
<name>A0ABD1N739_9FABA</name>
<evidence type="ECO:0000256" key="1">
    <source>
        <dbReference type="ARBA" id="ARBA00022857"/>
    </source>
</evidence>
<dbReference type="InterPro" id="IPR036291">
    <property type="entry name" value="NAD(P)-bd_dom_sf"/>
</dbReference>
<proteinExistence type="inferred from homology"/>
<evidence type="ECO:0000313" key="5">
    <source>
        <dbReference type="EMBL" id="KAL2343912.1"/>
    </source>
</evidence>
<gene>
    <name evidence="5" type="ORF">Fmac_005197</name>
</gene>
<organism evidence="5 6">
    <name type="scientific">Flemingia macrophylla</name>
    <dbReference type="NCBI Taxonomy" id="520843"/>
    <lineage>
        <taxon>Eukaryota</taxon>
        <taxon>Viridiplantae</taxon>
        <taxon>Streptophyta</taxon>
        <taxon>Embryophyta</taxon>
        <taxon>Tracheophyta</taxon>
        <taxon>Spermatophyta</taxon>
        <taxon>Magnoliopsida</taxon>
        <taxon>eudicotyledons</taxon>
        <taxon>Gunneridae</taxon>
        <taxon>Pentapetalae</taxon>
        <taxon>rosids</taxon>
        <taxon>fabids</taxon>
        <taxon>Fabales</taxon>
        <taxon>Fabaceae</taxon>
        <taxon>Papilionoideae</taxon>
        <taxon>50 kb inversion clade</taxon>
        <taxon>NPAAA clade</taxon>
        <taxon>indigoferoid/millettioid clade</taxon>
        <taxon>Phaseoleae</taxon>
        <taxon>Flemingia</taxon>
    </lineage>
</organism>
<dbReference type="SUPFAM" id="SSF51735">
    <property type="entry name" value="NAD(P)-binding Rossmann-fold domains"/>
    <property type="match status" value="1"/>
</dbReference>
<accession>A0ABD1N739</accession>
<keyword evidence="6" id="KW-1185">Reference proteome</keyword>
<dbReference type="GO" id="GO:0009813">
    <property type="term" value="P:flavonoid biosynthetic process"/>
    <property type="evidence" value="ECO:0007669"/>
    <property type="project" value="UniProtKB-KW"/>
</dbReference>
<dbReference type="PANTHER" id="PTHR10366:SF288">
    <property type="entry name" value="ANTHOCYANIDIN REDUCTASE"/>
    <property type="match status" value="1"/>
</dbReference>
<comment type="caution">
    <text evidence="5">The sequence shown here is derived from an EMBL/GenBank/DDBJ whole genome shotgun (WGS) entry which is preliminary data.</text>
</comment>
<sequence length="252" mass="27557">MANVKHIGKKACVIGGSGFMASLLIKQLLQKGYAVNTTVRDPVIPKKCQLLLLQRLGKLKIFGADLTVEEDFNAPLSGSQLVFLFATPNFSSEDPEGYPASKALAKKAAWKFAEENGIDLITVIPTLTIGPSITLDIPTSVGLATSLITGSISITHVEDICRAHIFVAEKESASGRYIVCAHNTSVPELAGFLSQRYPQYKIQSEFDDIAYKTKLAISSEKLIKEGFSFKYGIEEIFYQTVEYLRSKGALKN</sequence>
<evidence type="ECO:0000256" key="3">
    <source>
        <dbReference type="ARBA" id="ARBA00023241"/>
    </source>
</evidence>
<evidence type="ECO:0000256" key="2">
    <source>
        <dbReference type="ARBA" id="ARBA00023002"/>
    </source>
</evidence>
<evidence type="ECO:0008006" key="7">
    <source>
        <dbReference type="Google" id="ProtNLM"/>
    </source>
</evidence>
<keyword evidence="1" id="KW-0521">NADP</keyword>